<feature type="transmembrane region" description="Helical" evidence="16">
    <location>
        <begin position="19"/>
        <end position="38"/>
    </location>
</feature>
<organism evidence="22 23">
    <name type="scientific">Shewanella algidipiscicola</name>
    <dbReference type="NCBI Taxonomy" id="614070"/>
    <lineage>
        <taxon>Bacteria</taxon>
        <taxon>Pseudomonadati</taxon>
        <taxon>Pseudomonadota</taxon>
        <taxon>Gammaproteobacteria</taxon>
        <taxon>Alteromonadales</taxon>
        <taxon>Shewanellaceae</taxon>
        <taxon>Shewanella</taxon>
    </lineage>
</organism>
<evidence type="ECO:0000259" key="17">
    <source>
        <dbReference type="PROSITE" id="PS50109"/>
    </source>
</evidence>
<dbReference type="Gene3D" id="3.30.450.20">
    <property type="entry name" value="PAS domain"/>
    <property type="match status" value="2"/>
</dbReference>
<dbReference type="InterPro" id="IPR036097">
    <property type="entry name" value="HisK_dim/P_sf"/>
</dbReference>
<dbReference type="InterPro" id="IPR036641">
    <property type="entry name" value="HPT_dom_sf"/>
</dbReference>
<evidence type="ECO:0000256" key="2">
    <source>
        <dbReference type="ARBA" id="ARBA00004651"/>
    </source>
</evidence>
<dbReference type="InterPro" id="IPR013767">
    <property type="entry name" value="PAS_fold"/>
</dbReference>
<dbReference type="Pfam" id="PF00989">
    <property type="entry name" value="PAS"/>
    <property type="match status" value="1"/>
</dbReference>
<feature type="modified residue" description="Phosphohistidine" evidence="14">
    <location>
        <position position="1099"/>
    </location>
</feature>
<evidence type="ECO:0000259" key="19">
    <source>
        <dbReference type="PROSITE" id="PS50112"/>
    </source>
</evidence>
<dbReference type="Pfam" id="PF02518">
    <property type="entry name" value="HATPase_c"/>
    <property type="match status" value="1"/>
</dbReference>
<evidence type="ECO:0000256" key="13">
    <source>
        <dbReference type="ARBA" id="ARBA00023136"/>
    </source>
</evidence>
<dbReference type="SUPFAM" id="SSF55874">
    <property type="entry name" value="ATPase domain of HSP90 chaperone/DNA topoisomerase II/histidine kinase"/>
    <property type="match status" value="1"/>
</dbReference>
<keyword evidence="11 16" id="KW-1133">Transmembrane helix</keyword>
<dbReference type="InterPro" id="IPR001789">
    <property type="entry name" value="Sig_transdc_resp-reg_receiver"/>
</dbReference>
<evidence type="ECO:0000256" key="9">
    <source>
        <dbReference type="ARBA" id="ARBA00022777"/>
    </source>
</evidence>
<dbReference type="SUPFAM" id="SSF47384">
    <property type="entry name" value="Homodimeric domain of signal transducing histidine kinase"/>
    <property type="match status" value="1"/>
</dbReference>
<dbReference type="Pfam" id="PF00512">
    <property type="entry name" value="HisKA"/>
    <property type="match status" value="1"/>
</dbReference>
<dbReference type="CDD" id="cd16922">
    <property type="entry name" value="HATPase_EvgS-ArcB-TorS-like"/>
    <property type="match status" value="1"/>
</dbReference>
<evidence type="ECO:0000256" key="5">
    <source>
        <dbReference type="ARBA" id="ARBA00022553"/>
    </source>
</evidence>
<keyword evidence="8" id="KW-0547">Nucleotide-binding</keyword>
<dbReference type="InterPro" id="IPR036890">
    <property type="entry name" value="HATPase_C_sf"/>
</dbReference>
<feature type="domain" description="Response regulatory" evidence="18">
    <location>
        <begin position="905"/>
        <end position="1027"/>
    </location>
</feature>
<evidence type="ECO:0000256" key="7">
    <source>
        <dbReference type="ARBA" id="ARBA00022692"/>
    </source>
</evidence>
<dbReference type="Proteomes" id="UP000761574">
    <property type="component" value="Unassembled WGS sequence"/>
</dbReference>
<dbReference type="PANTHER" id="PTHR45339:SF1">
    <property type="entry name" value="HYBRID SIGNAL TRANSDUCTION HISTIDINE KINASE J"/>
    <property type="match status" value="1"/>
</dbReference>
<dbReference type="Gene3D" id="1.10.287.130">
    <property type="match status" value="1"/>
</dbReference>
<feature type="domain" description="PAS" evidence="19">
    <location>
        <begin position="366"/>
        <end position="413"/>
    </location>
</feature>
<protein>
    <recommendedName>
        <fullName evidence="3">histidine kinase</fullName>
        <ecNumber evidence="3">2.7.13.3</ecNumber>
    </recommendedName>
</protein>
<keyword evidence="6" id="KW-0808">Transferase</keyword>
<dbReference type="InterPro" id="IPR000014">
    <property type="entry name" value="PAS"/>
</dbReference>
<evidence type="ECO:0000256" key="1">
    <source>
        <dbReference type="ARBA" id="ARBA00000085"/>
    </source>
</evidence>
<reference evidence="22 23" key="1">
    <citation type="submission" date="2021-05" db="EMBL/GenBank/DDBJ databases">
        <title>Molecular characterization for Shewanella algae harboring chromosomal blaOXA-55-like strains isolated from clinical and environment sample.</title>
        <authorList>
            <person name="Ohama Y."/>
            <person name="Aoki K."/>
            <person name="Harada S."/>
            <person name="Moriya K."/>
            <person name="Ishii Y."/>
            <person name="Tateda K."/>
        </authorList>
    </citation>
    <scope>NUCLEOTIDE SEQUENCE [LARGE SCALE GENOMIC DNA]</scope>
    <source>
        <strain evidence="22 23">LMG 23746</strain>
    </source>
</reference>
<feature type="transmembrane region" description="Helical" evidence="16">
    <location>
        <begin position="335"/>
        <end position="353"/>
    </location>
</feature>
<gene>
    <name evidence="22" type="ORF">TUM4630_13680</name>
</gene>
<evidence type="ECO:0000256" key="8">
    <source>
        <dbReference type="ARBA" id="ARBA00022741"/>
    </source>
</evidence>
<evidence type="ECO:0000256" key="10">
    <source>
        <dbReference type="ARBA" id="ARBA00022840"/>
    </source>
</evidence>
<dbReference type="PROSITE" id="PS50109">
    <property type="entry name" value="HIS_KIN"/>
    <property type="match status" value="1"/>
</dbReference>
<dbReference type="SMART" id="SM00091">
    <property type="entry name" value="PAS"/>
    <property type="match status" value="1"/>
</dbReference>
<keyword evidence="4" id="KW-1003">Cell membrane</keyword>
<evidence type="ECO:0000256" key="15">
    <source>
        <dbReference type="PROSITE-ProRule" id="PRU00169"/>
    </source>
</evidence>
<feature type="domain" description="PAC" evidence="20">
    <location>
        <begin position="438"/>
        <end position="490"/>
    </location>
</feature>
<evidence type="ECO:0000313" key="22">
    <source>
        <dbReference type="EMBL" id="GIU45497.1"/>
    </source>
</evidence>
<dbReference type="PROSITE" id="PS50110">
    <property type="entry name" value="RESPONSE_REGULATORY"/>
    <property type="match status" value="1"/>
</dbReference>
<dbReference type="Gene3D" id="1.20.120.160">
    <property type="entry name" value="HPT domain"/>
    <property type="match status" value="1"/>
</dbReference>
<dbReference type="EC" id="2.7.13.3" evidence="3"/>
<dbReference type="EMBL" id="BPFB01000013">
    <property type="protein sequence ID" value="GIU45497.1"/>
    <property type="molecule type" value="Genomic_DNA"/>
</dbReference>
<dbReference type="SMART" id="SM00387">
    <property type="entry name" value="HATPase_c"/>
    <property type="match status" value="1"/>
</dbReference>
<dbReference type="InterPro" id="IPR000700">
    <property type="entry name" value="PAS-assoc_C"/>
</dbReference>
<evidence type="ECO:0000313" key="23">
    <source>
        <dbReference type="Proteomes" id="UP000761574"/>
    </source>
</evidence>
<keyword evidence="23" id="KW-1185">Reference proteome</keyword>
<keyword evidence="9" id="KW-0418">Kinase</keyword>
<evidence type="ECO:0000256" key="3">
    <source>
        <dbReference type="ARBA" id="ARBA00012438"/>
    </source>
</evidence>
<dbReference type="InterPro" id="IPR004358">
    <property type="entry name" value="Sig_transdc_His_kin-like_C"/>
</dbReference>
<feature type="modified residue" description="4-aspartylphosphate" evidence="15">
    <location>
        <position position="957"/>
    </location>
</feature>
<dbReference type="CDD" id="cd17546">
    <property type="entry name" value="REC_hyHK_CKI1_RcsC-like"/>
    <property type="match status" value="1"/>
</dbReference>
<dbReference type="Pfam" id="PF00072">
    <property type="entry name" value="Response_reg"/>
    <property type="match status" value="1"/>
</dbReference>
<evidence type="ECO:0000256" key="11">
    <source>
        <dbReference type="ARBA" id="ARBA00022989"/>
    </source>
</evidence>
<keyword evidence="5 15" id="KW-0597">Phosphoprotein</keyword>
<evidence type="ECO:0000256" key="6">
    <source>
        <dbReference type="ARBA" id="ARBA00022679"/>
    </source>
</evidence>
<dbReference type="SMART" id="SM00448">
    <property type="entry name" value="REC"/>
    <property type="match status" value="1"/>
</dbReference>
<dbReference type="SMART" id="SM00388">
    <property type="entry name" value="HisKA"/>
    <property type="match status" value="1"/>
</dbReference>
<evidence type="ECO:0000256" key="16">
    <source>
        <dbReference type="SAM" id="Phobius"/>
    </source>
</evidence>
<keyword evidence="13 16" id="KW-0472">Membrane</keyword>
<dbReference type="SUPFAM" id="SSF103190">
    <property type="entry name" value="Sensory domain-like"/>
    <property type="match status" value="1"/>
</dbReference>
<dbReference type="InterPro" id="IPR011006">
    <property type="entry name" value="CheY-like_superfamily"/>
</dbReference>
<evidence type="ECO:0000256" key="12">
    <source>
        <dbReference type="ARBA" id="ARBA00023012"/>
    </source>
</evidence>
<accession>A0ABQ4PDN2</accession>
<keyword evidence="10" id="KW-0067">ATP-binding</keyword>
<evidence type="ECO:0000259" key="21">
    <source>
        <dbReference type="PROSITE" id="PS50894"/>
    </source>
</evidence>
<dbReference type="InterPro" id="IPR003594">
    <property type="entry name" value="HATPase_dom"/>
</dbReference>
<dbReference type="NCBIfam" id="TIGR00229">
    <property type="entry name" value="sensory_box"/>
    <property type="match status" value="1"/>
</dbReference>
<dbReference type="PROSITE" id="PS50112">
    <property type="entry name" value="PAS"/>
    <property type="match status" value="1"/>
</dbReference>
<comment type="subcellular location">
    <subcellularLocation>
        <location evidence="2">Cell membrane</location>
        <topology evidence="2">Multi-pass membrane protein</topology>
    </subcellularLocation>
</comment>
<feature type="domain" description="HPt" evidence="21">
    <location>
        <begin position="1060"/>
        <end position="1157"/>
    </location>
</feature>
<dbReference type="SUPFAM" id="SSF52172">
    <property type="entry name" value="CheY-like"/>
    <property type="match status" value="1"/>
</dbReference>
<dbReference type="Gene3D" id="3.30.565.10">
    <property type="entry name" value="Histidine kinase-like ATPase, C-terminal domain"/>
    <property type="match status" value="1"/>
</dbReference>
<evidence type="ECO:0000259" key="18">
    <source>
        <dbReference type="PROSITE" id="PS50110"/>
    </source>
</evidence>
<dbReference type="SMART" id="SM00073">
    <property type="entry name" value="HPT"/>
    <property type="match status" value="1"/>
</dbReference>
<keyword evidence="7 16" id="KW-0812">Transmembrane</keyword>
<dbReference type="CDD" id="cd00082">
    <property type="entry name" value="HisKA"/>
    <property type="match status" value="1"/>
</dbReference>
<comment type="catalytic activity">
    <reaction evidence="1">
        <text>ATP + protein L-histidine = ADP + protein N-phospho-L-histidine.</text>
        <dbReference type="EC" id="2.7.13.3"/>
    </reaction>
</comment>
<comment type="caution">
    <text evidence="22">The sequence shown here is derived from an EMBL/GenBank/DDBJ whole genome shotgun (WGS) entry which is preliminary data.</text>
</comment>
<keyword evidence="12" id="KW-0902">Two-component regulatory system</keyword>
<dbReference type="Pfam" id="PF01627">
    <property type="entry name" value="Hpt"/>
    <property type="match status" value="1"/>
</dbReference>
<dbReference type="RefSeq" id="WP_119978407.1">
    <property type="nucleotide sequence ID" value="NZ_BPFB01000013.1"/>
</dbReference>
<evidence type="ECO:0000256" key="4">
    <source>
        <dbReference type="ARBA" id="ARBA00022475"/>
    </source>
</evidence>
<proteinExistence type="predicted"/>
<evidence type="ECO:0000256" key="14">
    <source>
        <dbReference type="PROSITE-ProRule" id="PRU00110"/>
    </source>
</evidence>
<dbReference type="CDD" id="cd00130">
    <property type="entry name" value="PAS"/>
    <property type="match status" value="1"/>
</dbReference>
<dbReference type="PANTHER" id="PTHR45339">
    <property type="entry name" value="HYBRID SIGNAL TRANSDUCTION HISTIDINE KINASE J"/>
    <property type="match status" value="1"/>
</dbReference>
<dbReference type="InterPro" id="IPR003661">
    <property type="entry name" value="HisK_dim/P_dom"/>
</dbReference>
<dbReference type="Pfam" id="PF21623">
    <property type="entry name" value="HK_sensor_dom_bact"/>
    <property type="match status" value="1"/>
</dbReference>
<feature type="domain" description="Histidine kinase" evidence="17">
    <location>
        <begin position="519"/>
        <end position="740"/>
    </location>
</feature>
<name>A0ABQ4PDN2_9GAMM</name>
<dbReference type="SUPFAM" id="SSF55785">
    <property type="entry name" value="PYP-like sensor domain (PAS domain)"/>
    <property type="match status" value="1"/>
</dbReference>
<dbReference type="InterPro" id="IPR035965">
    <property type="entry name" value="PAS-like_dom_sf"/>
</dbReference>
<sequence length="1172" mass="130206">MKHNIITLSNLWAKLNTSLLMLCLVVVFVVSLAIIFTFEFQLKNRVIDDLQLTLGDISTRVDKQVQDHLSKHLNDLRFLHATPPIKGLSRAEGHQGVDPLDGTTYQQWRERLETIFMAFLRNNIEYDQLRIIGTDGIELVRVNKRDGVVQVVSDINLQNKRNRDYYQASMQLIDGEIYTSPISLNREFDKIEYPYRPMLRMAIPIHDDFGQRFGFLVANVNANQLLHSIEAMTPPPNQLILIDSGGYFLLHPDNEMRFSRDLDQDKTWGNRYDVGANVARNFLMVTDKLDANEVYYALTRPIIISNDPLDGQLQLILLTPKTHADKMSMGRRISVYTYMLALGALFVFVVVMLNRSAKNNQNLAKARAQSAAIINGSKDAIIGLSNEGKITNWNRAAQSLFGYDYLYVMDRQLDELPQLSAIELPKLVAQLNDTNKLISHETQLQKADDTQVELSISVSVILGEHNEISGVAIVIKDITIEKLAAQKILQANAELEEKVAVRTAELEQASHVKSGFISNISHEMRTPLNGIVGTLNLVRKDPLSDKQRRYLDMTEVSVNALSVLINDVLDLSKIEAGKLDLDFKSFNPLNLVESICSSMAVKAQEKGLEFIIDVVDLRVQSIISDPHRVSQILTNLINNAVKFTDSGFIKVTLKTELLADETLTLTCAVTDTGMGVSEEYKDKLFNAFSQETTSIAAKYGGTGLGLSICQQLSELLNGSMSFESTKGQGSTFSFTMCLARHDYKLMAIKTKLEGAACAILVTHPEQHLCIERSLLCLDGRIVSAQPLVEWLCTSRASLPTNLPKFIVIEQQHKLLFELDARWAVLNAQCNHLPKILVFQQSSDIVAGRSLNNIEAAYLNNPLLMSELQQRMVGSSIDLTKSALTTHVTSSLQLMSSDINCVKDARVLIVDDNDINIEVAIGILSSLPIHFVQASNGDEAIQRLLDSGDQPIHSILMDCQMPILNGYDCTKRVRQGEAGEAYINVPIVAMTASAMMGEREKCIDAGMNDYVTKPIAAERLIEAVLSAILSSYQATVISADEHESVALGWDKAIAIARLMDNNALFCDICTMYCQTTPKQLADLASAIKCSQFEVARQLSHSLKGLSSSIGASELQMQFHSLEIAAQTQDRSKMVLQLGQIEPRYRQLLIAIQDYLAANDISSEGVLSTTSARA</sequence>
<dbReference type="InterPro" id="IPR008207">
    <property type="entry name" value="Sig_transdc_His_kin_Hpt_dom"/>
</dbReference>
<dbReference type="InterPro" id="IPR048760">
    <property type="entry name" value="VP0354-like_sensor_dom"/>
</dbReference>
<dbReference type="PRINTS" id="PR00344">
    <property type="entry name" value="BCTRLSENSOR"/>
</dbReference>
<dbReference type="InterPro" id="IPR029151">
    <property type="entry name" value="Sensor-like_sf"/>
</dbReference>
<dbReference type="Gene3D" id="3.40.50.2300">
    <property type="match status" value="1"/>
</dbReference>
<dbReference type="SUPFAM" id="SSF47226">
    <property type="entry name" value="Histidine-containing phosphotransfer domain, HPT domain"/>
    <property type="match status" value="1"/>
</dbReference>
<dbReference type="PROSITE" id="PS50113">
    <property type="entry name" value="PAC"/>
    <property type="match status" value="1"/>
</dbReference>
<dbReference type="PROSITE" id="PS50894">
    <property type="entry name" value="HPT"/>
    <property type="match status" value="1"/>
</dbReference>
<evidence type="ECO:0000259" key="20">
    <source>
        <dbReference type="PROSITE" id="PS50113"/>
    </source>
</evidence>
<dbReference type="InterPro" id="IPR005467">
    <property type="entry name" value="His_kinase_dom"/>
</dbReference>